<evidence type="ECO:0000313" key="2">
    <source>
        <dbReference type="Proteomes" id="UP000546642"/>
    </source>
</evidence>
<dbReference type="AlphaFoldDB" id="A0A7W9YIJ9"/>
<dbReference type="RefSeq" id="WP_184075493.1">
    <property type="nucleotide sequence ID" value="NZ_JACHDS010000001.1"/>
</dbReference>
<protein>
    <submittedName>
        <fullName evidence="1">Uncharacterized protein</fullName>
    </submittedName>
</protein>
<organism evidence="1 2">
    <name type="scientific">Nocardiopsis mwathae</name>
    <dbReference type="NCBI Taxonomy" id="1472723"/>
    <lineage>
        <taxon>Bacteria</taxon>
        <taxon>Bacillati</taxon>
        <taxon>Actinomycetota</taxon>
        <taxon>Actinomycetes</taxon>
        <taxon>Streptosporangiales</taxon>
        <taxon>Nocardiopsidaceae</taxon>
        <taxon>Nocardiopsis</taxon>
    </lineage>
</organism>
<evidence type="ECO:0000313" key="1">
    <source>
        <dbReference type="EMBL" id="MBB6172156.1"/>
    </source>
</evidence>
<keyword evidence="2" id="KW-1185">Reference proteome</keyword>
<dbReference type="Proteomes" id="UP000546642">
    <property type="component" value="Unassembled WGS sequence"/>
</dbReference>
<reference evidence="1 2" key="1">
    <citation type="submission" date="2020-08" db="EMBL/GenBank/DDBJ databases">
        <title>Sequencing the genomes of 1000 actinobacteria strains.</title>
        <authorList>
            <person name="Klenk H.-P."/>
        </authorList>
    </citation>
    <scope>NUCLEOTIDE SEQUENCE [LARGE SCALE GENOMIC DNA]</scope>
    <source>
        <strain evidence="1 2">DSM 46659</strain>
    </source>
</reference>
<sequence length="201" mass="22432">MPSPTDRSPTLTRVVYLRGAGNSGQIWDRVRHAMWNRGWATVVHRSNAWHLDRGGVPVVMCDFSCDLDRTPSPWFGYDRYCEIGLVRARYCPDIVYTTLGAELPAAEQARLARDPNIGSTVLNTRVRVRSEAMELVWLNHTAPDRPYRDARPDELSSEANGLNEVFDEEQLADWVTAAFAAGKTLPAPPLHTPETASEGQA</sequence>
<name>A0A7W9YIJ9_9ACTN</name>
<comment type="caution">
    <text evidence="1">The sequence shown here is derived from an EMBL/GenBank/DDBJ whole genome shotgun (WGS) entry which is preliminary data.</text>
</comment>
<accession>A0A7W9YIJ9</accession>
<dbReference type="EMBL" id="JACHDS010000001">
    <property type="protein sequence ID" value="MBB6172156.1"/>
    <property type="molecule type" value="Genomic_DNA"/>
</dbReference>
<proteinExistence type="predicted"/>
<gene>
    <name evidence="1" type="ORF">HNR23_002216</name>
</gene>